<gene>
    <name evidence="7" type="ORF">GCM10017621_15010</name>
</gene>
<proteinExistence type="inferred from homology"/>
<dbReference type="PANTHER" id="PTHR11963">
    <property type="entry name" value="LEUCINE AMINOPEPTIDASE-RELATED"/>
    <property type="match status" value="1"/>
</dbReference>
<name>A0A9W6IKL9_9PROT</name>
<accession>A0A9W6IKL9</accession>
<dbReference type="Pfam" id="PF00883">
    <property type="entry name" value="Peptidase_M17"/>
    <property type="match status" value="1"/>
</dbReference>
<evidence type="ECO:0000256" key="3">
    <source>
        <dbReference type="ARBA" id="ARBA00022670"/>
    </source>
</evidence>
<dbReference type="Gene3D" id="3.40.220.10">
    <property type="entry name" value="Leucine Aminopeptidase, subunit E, domain 1"/>
    <property type="match status" value="1"/>
</dbReference>
<dbReference type="GO" id="GO:0005737">
    <property type="term" value="C:cytoplasm"/>
    <property type="evidence" value="ECO:0007669"/>
    <property type="project" value="InterPro"/>
</dbReference>
<evidence type="ECO:0000256" key="5">
    <source>
        <dbReference type="ARBA" id="ARBA00023211"/>
    </source>
</evidence>
<dbReference type="SUPFAM" id="SSF53187">
    <property type="entry name" value="Zn-dependent exopeptidases"/>
    <property type="match status" value="1"/>
</dbReference>
<dbReference type="GO" id="GO:0006508">
    <property type="term" value="P:proteolysis"/>
    <property type="evidence" value="ECO:0007669"/>
    <property type="project" value="UniProtKB-KW"/>
</dbReference>
<dbReference type="InterPro" id="IPR011356">
    <property type="entry name" value="Leucine_aapep/pepB"/>
</dbReference>
<evidence type="ECO:0000256" key="1">
    <source>
        <dbReference type="ARBA" id="ARBA00009528"/>
    </source>
</evidence>
<protein>
    <submittedName>
        <fullName evidence="7">Leucyl aminopeptidase</fullName>
    </submittedName>
</protein>
<evidence type="ECO:0000256" key="4">
    <source>
        <dbReference type="ARBA" id="ARBA00022801"/>
    </source>
</evidence>
<dbReference type="InterPro" id="IPR048816">
    <property type="entry name" value="Peptidase_M17_N_1"/>
</dbReference>
<dbReference type="AlphaFoldDB" id="A0A9W6IKL9"/>
<dbReference type="CDD" id="cd00433">
    <property type="entry name" value="Peptidase_M17"/>
    <property type="match status" value="1"/>
</dbReference>
<dbReference type="PANTHER" id="PTHR11963:SF20">
    <property type="entry name" value="PEPTIDASE B"/>
    <property type="match status" value="1"/>
</dbReference>
<keyword evidence="2 7" id="KW-0031">Aminopeptidase</keyword>
<dbReference type="GO" id="GO:0030145">
    <property type="term" value="F:manganese ion binding"/>
    <property type="evidence" value="ECO:0007669"/>
    <property type="project" value="InterPro"/>
</dbReference>
<keyword evidence="5" id="KW-0464">Manganese</keyword>
<evidence type="ECO:0000313" key="8">
    <source>
        <dbReference type="Proteomes" id="UP001143486"/>
    </source>
</evidence>
<feature type="domain" description="Cytosol aminopeptidase" evidence="6">
    <location>
        <begin position="300"/>
        <end position="307"/>
    </location>
</feature>
<organism evidence="7 8">
    <name type="scientific">Maricaulis virginensis</name>
    <dbReference type="NCBI Taxonomy" id="144022"/>
    <lineage>
        <taxon>Bacteria</taxon>
        <taxon>Pseudomonadati</taxon>
        <taxon>Pseudomonadota</taxon>
        <taxon>Alphaproteobacteria</taxon>
        <taxon>Maricaulales</taxon>
        <taxon>Maricaulaceae</taxon>
        <taxon>Maricaulis</taxon>
    </lineage>
</organism>
<evidence type="ECO:0000313" key="7">
    <source>
        <dbReference type="EMBL" id="GLK51993.1"/>
    </source>
</evidence>
<evidence type="ECO:0000256" key="2">
    <source>
        <dbReference type="ARBA" id="ARBA00022438"/>
    </source>
</evidence>
<dbReference type="InterPro" id="IPR000819">
    <property type="entry name" value="Peptidase_M17_C"/>
</dbReference>
<dbReference type="EMBL" id="BSFE01000003">
    <property type="protein sequence ID" value="GLK51993.1"/>
    <property type="molecule type" value="Genomic_DNA"/>
</dbReference>
<reference evidence="7" key="2">
    <citation type="submission" date="2023-01" db="EMBL/GenBank/DDBJ databases">
        <authorList>
            <person name="Sun Q."/>
            <person name="Evtushenko L."/>
        </authorList>
    </citation>
    <scope>NUCLEOTIDE SEQUENCE</scope>
    <source>
        <strain evidence="7">VKM B-1513</strain>
    </source>
</reference>
<keyword evidence="3" id="KW-0645">Protease</keyword>
<evidence type="ECO:0000259" key="6">
    <source>
        <dbReference type="PROSITE" id="PS00631"/>
    </source>
</evidence>
<dbReference type="PRINTS" id="PR00481">
    <property type="entry name" value="LAMNOPPTDASE"/>
</dbReference>
<dbReference type="Pfam" id="PF21337">
    <property type="entry name" value="Peptidase_M17_N_1"/>
    <property type="match status" value="1"/>
</dbReference>
<comment type="similarity">
    <text evidence="1">Belongs to the peptidase M17 family.</text>
</comment>
<comment type="caution">
    <text evidence="7">The sequence shown here is derived from an EMBL/GenBank/DDBJ whole genome shotgun (WGS) entry which is preliminary data.</text>
</comment>
<sequence>MTSIFASGGTALTLRLVTAEASADMAAALPEALRPLAAGFEGKPGQVVRFPSGSDSDAWLGIGPGKDVFAIGAAAKALAGGDWQIEALPEGWDPTLTATAWALGGYSFTLYKPADREPARLVLPEGADAAEAEAVVRAVTLTRDLVNTPADRMGPEGLENAFRSLAERFDATVRVVRGDDLLAQNYPMIHAVGRAAGEAPRLLELEWGEESHPRVAVVGKGVCFDSGGLDLKAAQFMRLMKKDMGGAANAMGLASMIMAAGLPVRLHLLVPAVENAVGAGAFRPGDILTSRKGITVEVDNTDAEGRLVLADALTRATEEKVDLLLDFATLTGAARVALGPEVAPFYTDQDDLAADLAGAAVKVFDPVWRMPLWDGYEGDIDGEISDIVNSTAMPMAGSITAGLFLRRFVGDAAWMHFDIFAWNPKERPGRPKGGDMHAARAVYQMLKERFQD</sequence>
<dbReference type="SUPFAM" id="SSF52949">
    <property type="entry name" value="Macro domain-like"/>
    <property type="match status" value="1"/>
</dbReference>
<dbReference type="PROSITE" id="PS00631">
    <property type="entry name" value="CYTOSOL_AP"/>
    <property type="match status" value="1"/>
</dbReference>
<dbReference type="Gene3D" id="3.40.630.10">
    <property type="entry name" value="Zn peptidases"/>
    <property type="match status" value="1"/>
</dbReference>
<dbReference type="Proteomes" id="UP001143486">
    <property type="component" value="Unassembled WGS sequence"/>
</dbReference>
<keyword evidence="8" id="KW-1185">Reference proteome</keyword>
<dbReference type="InterPro" id="IPR043472">
    <property type="entry name" value="Macro_dom-like"/>
</dbReference>
<reference evidence="7" key="1">
    <citation type="journal article" date="2014" name="Int. J. Syst. Evol. Microbiol.">
        <title>Complete genome sequence of Corynebacterium casei LMG S-19264T (=DSM 44701T), isolated from a smear-ripened cheese.</title>
        <authorList>
            <consortium name="US DOE Joint Genome Institute (JGI-PGF)"/>
            <person name="Walter F."/>
            <person name="Albersmeier A."/>
            <person name="Kalinowski J."/>
            <person name="Ruckert C."/>
        </authorList>
    </citation>
    <scope>NUCLEOTIDE SEQUENCE</scope>
    <source>
        <strain evidence="7">VKM B-1513</strain>
    </source>
</reference>
<dbReference type="RefSeq" id="WP_271186356.1">
    <property type="nucleotide sequence ID" value="NZ_BSFE01000003.1"/>
</dbReference>
<dbReference type="GO" id="GO:0070006">
    <property type="term" value="F:metalloaminopeptidase activity"/>
    <property type="evidence" value="ECO:0007669"/>
    <property type="project" value="InterPro"/>
</dbReference>
<keyword evidence="4" id="KW-0378">Hydrolase</keyword>